<dbReference type="GO" id="GO:0005524">
    <property type="term" value="F:ATP binding"/>
    <property type="evidence" value="ECO:0007669"/>
    <property type="project" value="UniProtKB-KW"/>
</dbReference>
<dbReference type="EMBL" id="LAZR01001453">
    <property type="protein sequence ID" value="KKN44422.1"/>
    <property type="molecule type" value="Genomic_DNA"/>
</dbReference>
<dbReference type="Gene3D" id="3.40.50.880">
    <property type="match status" value="1"/>
</dbReference>
<accession>A0A0F9R566</accession>
<dbReference type="AlphaFoldDB" id="A0A0F9R566"/>
<evidence type="ECO:0000259" key="7">
    <source>
        <dbReference type="Pfam" id="PF00117"/>
    </source>
</evidence>
<dbReference type="InterPro" id="IPR017926">
    <property type="entry name" value="GATASE"/>
</dbReference>
<proteinExistence type="predicted"/>
<keyword evidence="5" id="KW-0067">ATP-binding</keyword>
<dbReference type="PRINTS" id="PR00097">
    <property type="entry name" value="ANTSNTHASEII"/>
</dbReference>
<dbReference type="PRINTS" id="PR00096">
    <property type="entry name" value="GATASE"/>
</dbReference>
<feature type="region of interest" description="Disordered" evidence="6">
    <location>
        <begin position="110"/>
        <end position="135"/>
    </location>
</feature>
<evidence type="ECO:0000256" key="2">
    <source>
        <dbReference type="ARBA" id="ARBA00022741"/>
    </source>
</evidence>
<protein>
    <recommendedName>
        <fullName evidence="7">Glutamine amidotransferase domain-containing protein</fullName>
    </recommendedName>
</protein>
<evidence type="ECO:0000256" key="6">
    <source>
        <dbReference type="SAM" id="MobiDB-lite"/>
    </source>
</evidence>
<dbReference type="PANTHER" id="PTHR11922:SF2">
    <property type="entry name" value="GMP SYNTHASE [GLUTAMINE-HYDROLYZING]"/>
    <property type="match status" value="1"/>
</dbReference>
<organism evidence="8">
    <name type="scientific">marine sediment metagenome</name>
    <dbReference type="NCBI Taxonomy" id="412755"/>
    <lineage>
        <taxon>unclassified sequences</taxon>
        <taxon>metagenomes</taxon>
        <taxon>ecological metagenomes</taxon>
    </lineage>
</organism>
<keyword evidence="3" id="KW-0332">GMP biosynthesis</keyword>
<evidence type="ECO:0000256" key="4">
    <source>
        <dbReference type="ARBA" id="ARBA00022755"/>
    </source>
</evidence>
<dbReference type="GO" id="GO:0005829">
    <property type="term" value="C:cytosol"/>
    <property type="evidence" value="ECO:0007669"/>
    <property type="project" value="TreeGrafter"/>
</dbReference>
<dbReference type="SUPFAM" id="SSF52317">
    <property type="entry name" value="Class I glutamine amidotransferase-like"/>
    <property type="match status" value="1"/>
</dbReference>
<evidence type="ECO:0000256" key="5">
    <source>
        <dbReference type="ARBA" id="ARBA00022840"/>
    </source>
</evidence>
<keyword evidence="4" id="KW-0658">Purine biosynthesis</keyword>
<dbReference type="InterPro" id="IPR029062">
    <property type="entry name" value="Class_I_gatase-like"/>
</dbReference>
<reference evidence="8" key="1">
    <citation type="journal article" date="2015" name="Nature">
        <title>Complex archaea that bridge the gap between prokaryotes and eukaryotes.</title>
        <authorList>
            <person name="Spang A."/>
            <person name="Saw J.H."/>
            <person name="Jorgensen S.L."/>
            <person name="Zaremba-Niedzwiedzka K."/>
            <person name="Martijn J."/>
            <person name="Lind A.E."/>
            <person name="van Eijk R."/>
            <person name="Schleper C."/>
            <person name="Guy L."/>
            <person name="Ettema T.J."/>
        </authorList>
    </citation>
    <scope>NUCLEOTIDE SEQUENCE</scope>
</reference>
<keyword evidence="2" id="KW-0547">Nucleotide-binding</keyword>
<comment type="caution">
    <text evidence="8">The sequence shown here is derived from an EMBL/GenBank/DDBJ whole genome shotgun (WGS) entry which is preliminary data.</text>
</comment>
<evidence type="ECO:0000256" key="3">
    <source>
        <dbReference type="ARBA" id="ARBA00022749"/>
    </source>
</evidence>
<feature type="compositionally biased region" description="Basic and acidic residues" evidence="6">
    <location>
        <begin position="110"/>
        <end position="126"/>
    </location>
</feature>
<dbReference type="PANTHER" id="PTHR11922">
    <property type="entry name" value="GMP SYNTHASE-RELATED"/>
    <property type="match status" value="1"/>
</dbReference>
<gene>
    <name evidence="8" type="ORF">LCGC14_0693370</name>
</gene>
<feature type="domain" description="Glutamine amidotransferase" evidence="7">
    <location>
        <begin position="8"/>
        <end position="212"/>
    </location>
</feature>
<evidence type="ECO:0000313" key="8">
    <source>
        <dbReference type="EMBL" id="KKN44422.1"/>
    </source>
</evidence>
<evidence type="ECO:0000256" key="1">
    <source>
        <dbReference type="ARBA" id="ARBA00022598"/>
    </source>
</evidence>
<sequence length="221" mass="25065">MSKGLIYIMDMESSLGDALARRVIDMDQHMIYRQWSMGVDPAQEMAAYRNHIKGIIISGSAKNINSTKYAPPSVPEIFFELGVPILGICYGHQLLGYMSQQKVVRCWDEPDDAKRTKEARRKDKGEQGPTKMVLTEDGKNSPLFEGLGEAFPVWMKHNWMVETLPPKWKLTGSTEKCPIAAMEVGNIYSVQFHPEPYNSLFGRVVLHNFMEKICGAKTPYF</sequence>
<dbReference type="GO" id="GO:0003921">
    <property type="term" value="F:GMP synthase activity"/>
    <property type="evidence" value="ECO:0007669"/>
    <property type="project" value="TreeGrafter"/>
</dbReference>
<dbReference type="Pfam" id="PF00117">
    <property type="entry name" value="GATase"/>
    <property type="match status" value="1"/>
</dbReference>
<dbReference type="PROSITE" id="PS51273">
    <property type="entry name" value="GATASE_TYPE_1"/>
    <property type="match status" value="1"/>
</dbReference>
<name>A0A0F9R566_9ZZZZ</name>
<keyword evidence="1" id="KW-0436">Ligase</keyword>